<dbReference type="AlphaFoldDB" id="A0A4S3JTV9"/>
<accession>A0A4S3JTV9</accession>
<dbReference type="VEuPathDB" id="FungiDB:EYZ11_003059"/>
<sequence>MVTGEADAHCAHAARFAWFCFATGFTYDGDLGLSVPRNIANQVLEIMPCLDYQETGN</sequence>
<dbReference type="Proteomes" id="UP000308092">
    <property type="component" value="Unassembled WGS sequence"/>
</dbReference>
<name>A0A4S3JTV9_9EURO</name>
<comment type="caution">
    <text evidence="1">The sequence shown here is derived from an EMBL/GenBank/DDBJ whole genome shotgun (WGS) entry which is preliminary data.</text>
</comment>
<evidence type="ECO:0000313" key="1">
    <source>
        <dbReference type="EMBL" id="THC97471.1"/>
    </source>
</evidence>
<gene>
    <name evidence="1" type="ORF">EYZ11_003059</name>
</gene>
<reference evidence="1 2" key="1">
    <citation type="submission" date="2019-03" db="EMBL/GenBank/DDBJ databases">
        <title>The genome sequence of a newly discovered highly antifungal drug resistant Aspergillus species, Aspergillus tanneri NIH 1004.</title>
        <authorList>
            <person name="Mounaud S."/>
            <person name="Singh I."/>
            <person name="Joardar V."/>
            <person name="Pakala S."/>
            <person name="Pakala S."/>
            <person name="Venepally P."/>
            <person name="Hoover J."/>
            <person name="Nierman W."/>
            <person name="Chung J."/>
            <person name="Losada L."/>
        </authorList>
    </citation>
    <scope>NUCLEOTIDE SEQUENCE [LARGE SCALE GENOMIC DNA]</scope>
    <source>
        <strain evidence="1 2">NIH1004</strain>
    </source>
</reference>
<keyword evidence="2" id="KW-1185">Reference proteome</keyword>
<organism evidence="1 2">
    <name type="scientific">Aspergillus tanneri</name>
    <dbReference type="NCBI Taxonomy" id="1220188"/>
    <lineage>
        <taxon>Eukaryota</taxon>
        <taxon>Fungi</taxon>
        <taxon>Dikarya</taxon>
        <taxon>Ascomycota</taxon>
        <taxon>Pezizomycotina</taxon>
        <taxon>Eurotiomycetes</taxon>
        <taxon>Eurotiomycetidae</taxon>
        <taxon>Eurotiales</taxon>
        <taxon>Aspergillaceae</taxon>
        <taxon>Aspergillus</taxon>
        <taxon>Aspergillus subgen. Circumdati</taxon>
    </lineage>
</organism>
<proteinExistence type="predicted"/>
<protein>
    <submittedName>
        <fullName evidence="1">Uncharacterized protein</fullName>
    </submittedName>
</protein>
<evidence type="ECO:0000313" key="2">
    <source>
        <dbReference type="Proteomes" id="UP000308092"/>
    </source>
</evidence>
<dbReference type="EMBL" id="SOSA01000074">
    <property type="protein sequence ID" value="THC97471.1"/>
    <property type="molecule type" value="Genomic_DNA"/>
</dbReference>